<proteinExistence type="predicted"/>
<evidence type="ECO:0000313" key="1">
    <source>
        <dbReference type="EMBL" id="MDR9899739.1"/>
    </source>
</evidence>
<name>A0AAP5IFZ6_9CYAN</name>
<comment type="caution">
    <text evidence="1">The sequence shown here is derived from an EMBL/GenBank/DDBJ whole genome shotgun (WGS) entry which is preliminary data.</text>
</comment>
<evidence type="ECO:0000313" key="2">
    <source>
        <dbReference type="Proteomes" id="UP000667802"/>
    </source>
</evidence>
<sequence>MFFETQCLEKRRPFFNKSSVSKLSFLNPLLTTTNLKAPLVISVDRKVWRSLPPHIQEVACDHMSYFSTDVGLQALLAALTQQR</sequence>
<dbReference type="Proteomes" id="UP000667802">
    <property type="component" value="Unassembled WGS sequence"/>
</dbReference>
<reference evidence="2" key="1">
    <citation type="journal article" date="2021" name="Science">
        <title>Hunting the eagle killer: A cyanobacterial neurotoxin causes vacuolar myelinopathy.</title>
        <authorList>
            <person name="Breinlinger S."/>
            <person name="Phillips T.J."/>
            <person name="Haram B.N."/>
            <person name="Mares J."/>
            <person name="Martinez Yerena J.A."/>
            <person name="Hrouzek P."/>
            <person name="Sobotka R."/>
            <person name="Henderson W.M."/>
            <person name="Schmieder P."/>
            <person name="Williams S.M."/>
            <person name="Lauderdale J.D."/>
            <person name="Wilde H.D."/>
            <person name="Gerrin W."/>
            <person name="Kust A."/>
            <person name="Washington J.W."/>
            <person name="Wagner C."/>
            <person name="Geier B."/>
            <person name="Liebeke M."/>
            <person name="Enke H."/>
            <person name="Niedermeyer T.H.J."/>
            <person name="Wilde S.B."/>
        </authorList>
    </citation>
    <scope>NUCLEOTIDE SEQUENCE [LARGE SCALE GENOMIC DNA]</scope>
    <source>
        <strain evidence="2">Thurmond2011</strain>
    </source>
</reference>
<dbReference type="AlphaFoldDB" id="A0AAP5IFZ6"/>
<dbReference type="RefSeq" id="WP_208344529.1">
    <property type="nucleotide sequence ID" value="NZ_CAWQFN010000511.1"/>
</dbReference>
<gene>
    <name evidence="1" type="ORF">G7B40_035050</name>
</gene>
<dbReference type="EMBL" id="JAALHA020000027">
    <property type="protein sequence ID" value="MDR9899739.1"/>
    <property type="molecule type" value="Genomic_DNA"/>
</dbReference>
<accession>A0AAP5IFZ6</accession>
<organism evidence="1 2">
    <name type="scientific">Aetokthonos hydrillicola Thurmond2011</name>
    <dbReference type="NCBI Taxonomy" id="2712845"/>
    <lineage>
        <taxon>Bacteria</taxon>
        <taxon>Bacillati</taxon>
        <taxon>Cyanobacteriota</taxon>
        <taxon>Cyanophyceae</taxon>
        <taxon>Nostocales</taxon>
        <taxon>Hapalosiphonaceae</taxon>
        <taxon>Aetokthonos</taxon>
    </lineage>
</organism>
<keyword evidence="2" id="KW-1185">Reference proteome</keyword>
<protein>
    <submittedName>
        <fullName evidence="1">Uncharacterized protein</fullName>
    </submittedName>
</protein>